<evidence type="ECO:0000256" key="7">
    <source>
        <dbReference type="ARBA" id="ARBA00023033"/>
    </source>
</evidence>
<dbReference type="Proteomes" id="UP000019277">
    <property type="component" value="Unassembled WGS sequence"/>
</dbReference>
<gene>
    <name evidence="10" type="ORF">UO65_4570</name>
</gene>
<dbReference type="PANTHER" id="PTHR42747">
    <property type="entry name" value="NITRONATE MONOOXYGENASE-RELATED"/>
    <property type="match status" value="1"/>
</dbReference>
<evidence type="ECO:0000313" key="10">
    <source>
        <dbReference type="EMBL" id="EWC60130.1"/>
    </source>
</evidence>
<keyword evidence="3" id="KW-0216">Detoxification</keyword>
<comment type="catalytic activity">
    <reaction evidence="9">
        <text>3 propionate 3-nitronate + 3 O2 + H2O = 3 3-oxopropanoate + 2 nitrate + nitrite + H2O2 + 3 H(+)</text>
        <dbReference type="Rhea" id="RHEA:57332"/>
        <dbReference type="ChEBI" id="CHEBI:15377"/>
        <dbReference type="ChEBI" id="CHEBI:15378"/>
        <dbReference type="ChEBI" id="CHEBI:15379"/>
        <dbReference type="ChEBI" id="CHEBI:16240"/>
        <dbReference type="ChEBI" id="CHEBI:16301"/>
        <dbReference type="ChEBI" id="CHEBI:17632"/>
        <dbReference type="ChEBI" id="CHEBI:33190"/>
        <dbReference type="ChEBI" id="CHEBI:136067"/>
    </reaction>
</comment>
<comment type="cofactor">
    <cofactor evidence="1">
        <name>FMN</name>
        <dbReference type="ChEBI" id="CHEBI:58210"/>
    </cofactor>
</comment>
<dbReference type="Gene3D" id="3.20.20.70">
    <property type="entry name" value="Aldolase class I"/>
    <property type="match status" value="1"/>
</dbReference>
<protein>
    <recommendedName>
        <fullName evidence="8">Propionate 3-nitronate monooxygenase</fullName>
    </recommendedName>
</protein>
<keyword evidence="6 10" id="KW-0560">Oxidoreductase</keyword>
<dbReference type="OrthoDB" id="9778912at2"/>
<dbReference type="STRING" id="909613.UO65_4570"/>
<dbReference type="InterPro" id="IPR013785">
    <property type="entry name" value="Aldolase_TIM"/>
</dbReference>
<name>W7IGX9_9PSEU</name>
<dbReference type="GO" id="GO:0009636">
    <property type="term" value="P:response to toxic substance"/>
    <property type="evidence" value="ECO:0007669"/>
    <property type="project" value="UniProtKB-KW"/>
</dbReference>
<organism evidence="10 11">
    <name type="scientific">Actinokineospora spheciospongiae</name>
    <dbReference type="NCBI Taxonomy" id="909613"/>
    <lineage>
        <taxon>Bacteria</taxon>
        <taxon>Bacillati</taxon>
        <taxon>Actinomycetota</taxon>
        <taxon>Actinomycetes</taxon>
        <taxon>Pseudonocardiales</taxon>
        <taxon>Pseudonocardiaceae</taxon>
        <taxon>Actinokineospora</taxon>
    </lineage>
</organism>
<accession>W7IGX9</accession>
<keyword evidence="7" id="KW-0503">Monooxygenase</keyword>
<dbReference type="PANTHER" id="PTHR42747:SF3">
    <property type="entry name" value="NITRONATE MONOOXYGENASE-RELATED"/>
    <property type="match status" value="1"/>
</dbReference>
<dbReference type="PATRIC" id="fig|909613.9.peg.4572"/>
<evidence type="ECO:0000256" key="6">
    <source>
        <dbReference type="ARBA" id="ARBA00023002"/>
    </source>
</evidence>
<dbReference type="eggNOG" id="COG2070">
    <property type="taxonomic scope" value="Bacteria"/>
</dbReference>
<dbReference type="AlphaFoldDB" id="W7IGX9"/>
<comment type="caution">
    <text evidence="10">The sequence shown here is derived from an EMBL/GenBank/DDBJ whole genome shotgun (WGS) entry which is preliminary data.</text>
</comment>
<sequence length="351" mass="36164">MIAETRIPVVVAPMAGGPTTPELVVAAAEAGAFGFLAAALVTPDRLRALIAETRRGTTGPFGVNIFTLSRESAADVDSYRDRVLADAERYGVLLGDPDWDDDHYAAKVDVVVEERVPVVSFTFGLPRPTDVERLRAAGTQVVITVTTPAEARAAAAAGADVLCVQGPAAGGHRSVFTDDPAHPSGAPAYDLLPLLRLVAAETDLPLIAAGGLVHGADIAAVLAAGAVAAQLGTAFLRSPEAGTSRAHRTALAAADRETTVTRAFSGRPARGLVNQFITDHGAAAPAAYPNVNNLTKPLRAASTAADDPESMSLWAGQSYPLAREAPTAEILATLMAQAREAVAALTARFPA</sequence>
<dbReference type="Pfam" id="PF03060">
    <property type="entry name" value="NMO"/>
    <property type="match status" value="1"/>
</dbReference>
<keyword evidence="5" id="KW-0288">FMN</keyword>
<dbReference type="GO" id="GO:0018580">
    <property type="term" value="F:nitronate monooxygenase activity"/>
    <property type="evidence" value="ECO:0007669"/>
    <property type="project" value="InterPro"/>
</dbReference>
<dbReference type="SUPFAM" id="SSF51412">
    <property type="entry name" value="Inosine monophosphate dehydrogenase (IMPDH)"/>
    <property type="match status" value="1"/>
</dbReference>
<reference evidence="10 11" key="1">
    <citation type="journal article" date="2014" name="Genome Announc.">
        <title>Draft Genome Sequence of the Antitrypanosomally Active Sponge-Associated Bacterium Actinokineospora sp. Strain EG49.</title>
        <authorList>
            <person name="Harjes J."/>
            <person name="Ryu T."/>
            <person name="Abdelmohsen U.R."/>
            <person name="Moitinho-Silva L."/>
            <person name="Horn H."/>
            <person name="Ravasi T."/>
            <person name="Hentschel U."/>
        </authorList>
    </citation>
    <scope>NUCLEOTIDE SEQUENCE [LARGE SCALE GENOMIC DNA]</scope>
    <source>
        <strain evidence="10 11">EG49</strain>
    </source>
</reference>
<evidence type="ECO:0000256" key="8">
    <source>
        <dbReference type="ARBA" id="ARBA00031155"/>
    </source>
</evidence>
<dbReference type="EMBL" id="AYXG01000170">
    <property type="protein sequence ID" value="EWC60130.1"/>
    <property type="molecule type" value="Genomic_DNA"/>
</dbReference>
<keyword evidence="4" id="KW-0285">Flavoprotein</keyword>
<proteinExistence type="inferred from homology"/>
<evidence type="ECO:0000313" key="11">
    <source>
        <dbReference type="Proteomes" id="UP000019277"/>
    </source>
</evidence>
<dbReference type="CDD" id="cd04730">
    <property type="entry name" value="NPD_like"/>
    <property type="match status" value="1"/>
</dbReference>
<evidence type="ECO:0000256" key="1">
    <source>
        <dbReference type="ARBA" id="ARBA00001917"/>
    </source>
</evidence>
<evidence type="ECO:0000256" key="2">
    <source>
        <dbReference type="ARBA" id="ARBA00009881"/>
    </source>
</evidence>
<keyword evidence="11" id="KW-1185">Reference proteome</keyword>
<dbReference type="RefSeq" id="WP_035286002.1">
    <property type="nucleotide sequence ID" value="NZ_AYXG01000170.1"/>
</dbReference>
<evidence type="ECO:0000256" key="5">
    <source>
        <dbReference type="ARBA" id="ARBA00022643"/>
    </source>
</evidence>
<evidence type="ECO:0000256" key="4">
    <source>
        <dbReference type="ARBA" id="ARBA00022630"/>
    </source>
</evidence>
<evidence type="ECO:0000256" key="9">
    <source>
        <dbReference type="ARBA" id="ARBA00049401"/>
    </source>
</evidence>
<evidence type="ECO:0000256" key="3">
    <source>
        <dbReference type="ARBA" id="ARBA00022575"/>
    </source>
</evidence>
<dbReference type="InterPro" id="IPR004136">
    <property type="entry name" value="NMO"/>
</dbReference>
<comment type="similarity">
    <text evidence="2">Belongs to the nitronate monooxygenase family. NMO class I subfamily.</text>
</comment>